<dbReference type="PROSITE" id="PS51257">
    <property type="entry name" value="PROKAR_LIPOPROTEIN"/>
    <property type="match status" value="1"/>
</dbReference>
<evidence type="ECO:0008006" key="3">
    <source>
        <dbReference type="Google" id="ProtNLM"/>
    </source>
</evidence>
<protein>
    <recommendedName>
        <fullName evidence="3">MxaH protein</fullName>
    </recommendedName>
</protein>
<comment type="caution">
    <text evidence="1">The sequence shown here is derived from an EMBL/GenBank/DDBJ whole genome shotgun (WGS) entry which is preliminary data.</text>
</comment>
<dbReference type="RefSeq" id="WP_142862196.1">
    <property type="nucleotide sequence ID" value="NZ_VJMF01000023.1"/>
</dbReference>
<evidence type="ECO:0000313" key="1">
    <source>
        <dbReference type="EMBL" id="TRL36228.1"/>
    </source>
</evidence>
<evidence type="ECO:0000313" key="2">
    <source>
        <dbReference type="Proteomes" id="UP000316781"/>
    </source>
</evidence>
<sequence length="166" mass="18036">MSAPRLAALCATLAALLCACKDTNPQQPPAVEVKRKDELPKWLTPIDRVDPAYWLAARKSGGAPVDEGREERLRAALEVGAAHFLESPRMLANRAAQLADMMAEIGAAEDEAESIESLARVAAATGSKQTFGDLCQHYFNLRKQGATRDSALADLRERYCAQNRGQ</sequence>
<dbReference type="Proteomes" id="UP000316781">
    <property type="component" value="Unassembled WGS sequence"/>
</dbReference>
<dbReference type="AlphaFoldDB" id="A0A549T2W3"/>
<accession>A0A549T2W3</accession>
<organism evidence="1 2">
    <name type="scientific">Methylosinus sporium</name>
    <dbReference type="NCBI Taxonomy" id="428"/>
    <lineage>
        <taxon>Bacteria</taxon>
        <taxon>Pseudomonadati</taxon>
        <taxon>Pseudomonadota</taxon>
        <taxon>Alphaproteobacteria</taxon>
        <taxon>Hyphomicrobiales</taxon>
        <taxon>Methylocystaceae</taxon>
        <taxon>Methylosinus</taxon>
    </lineage>
</organism>
<dbReference type="EMBL" id="VJMF01000023">
    <property type="protein sequence ID" value="TRL36228.1"/>
    <property type="molecule type" value="Genomic_DNA"/>
</dbReference>
<gene>
    <name evidence="1" type="ORF">FM996_05530</name>
</gene>
<proteinExistence type="predicted"/>
<name>A0A549T2W3_METSR</name>
<reference evidence="1 2" key="1">
    <citation type="submission" date="2019-07" db="EMBL/GenBank/DDBJ databases">
        <title>Ln-dependent methylotrophs.</title>
        <authorList>
            <person name="Tani A."/>
        </authorList>
    </citation>
    <scope>NUCLEOTIDE SEQUENCE [LARGE SCALE GENOMIC DNA]</scope>
    <source>
        <strain evidence="1 2">SM89A</strain>
    </source>
</reference>